<reference evidence="2 3" key="1">
    <citation type="submission" date="2021-02" db="EMBL/GenBank/DDBJ databases">
        <title>Complete genome sequence of Lactococcus lactis strain K_LL004.</title>
        <authorList>
            <person name="Kim H.B."/>
        </authorList>
    </citation>
    <scope>NUCLEOTIDE SEQUENCE [LARGE SCALE GENOMIC DNA]</scope>
    <source>
        <strain evidence="2 3">K_LL004</strain>
    </source>
</reference>
<proteinExistence type="predicted"/>
<dbReference type="KEGG" id="lti:JW886_05345"/>
<feature type="transmembrane region" description="Helical" evidence="1">
    <location>
        <begin position="350"/>
        <end position="372"/>
    </location>
</feature>
<evidence type="ECO:0000256" key="1">
    <source>
        <dbReference type="SAM" id="Phobius"/>
    </source>
</evidence>
<feature type="transmembrane region" description="Helical" evidence="1">
    <location>
        <begin position="261"/>
        <end position="280"/>
    </location>
</feature>
<organism evidence="2 3">
    <name type="scientific">Lactococcus taiwanensis</name>
    <dbReference type="NCBI Taxonomy" id="1151742"/>
    <lineage>
        <taxon>Bacteria</taxon>
        <taxon>Bacillati</taxon>
        <taxon>Bacillota</taxon>
        <taxon>Bacilli</taxon>
        <taxon>Lactobacillales</taxon>
        <taxon>Streptococcaceae</taxon>
        <taxon>Lactococcus</taxon>
    </lineage>
</organism>
<feature type="transmembrane region" description="Helical" evidence="1">
    <location>
        <begin position="324"/>
        <end position="344"/>
    </location>
</feature>
<keyword evidence="1" id="KW-0812">Transmembrane</keyword>
<keyword evidence="3" id="KW-1185">Reference proteome</keyword>
<keyword evidence="1" id="KW-1133">Transmembrane helix</keyword>
<evidence type="ECO:0000313" key="3">
    <source>
        <dbReference type="Proteomes" id="UP000663608"/>
    </source>
</evidence>
<gene>
    <name evidence="2" type="ORF">JW886_05345</name>
</gene>
<dbReference type="EMBL" id="CP070872">
    <property type="protein sequence ID" value="QSE75909.1"/>
    <property type="molecule type" value="Genomic_DNA"/>
</dbReference>
<feature type="transmembrane region" description="Helical" evidence="1">
    <location>
        <begin position="123"/>
        <end position="148"/>
    </location>
</feature>
<dbReference type="AlphaFoldDB" id="A0AA45KER1"/>
<accession>A0AA45KER1</accession>
<dbReference type="Proteomes" id="UP000663608">
    <property type="component" value="Chromosome"/>
</dbReference>
<feature type="transmembrane region" description="Helical" evidence="1">
    <location>
        <begin position="188"/>
        <end position="209"/>
    </location>
</feature>
<name>A0AA45KER1_9LACT</name>
<feature type="transmembrane region" description="Helical" evidence="1">
    <location>
        <begin position="81"/>
        <end position="102"/>
    </location>
</feature>
<feature type="transmembrane region" description="Helical" evidence="1">
    <location>
        <begin position="154"/>
        <end position="176"/>
    </location>
</feature>
<keyword evidence="1" id="KW-0472">Membrane</keyword>
<feature type="transmembrane region" description="Helical" evidence="1">
    <location>
        <begin position="45"/>
        <end position="66"/>
    </location>
</feature>
<feature type="transmembrane region" description="Helical" evidence="1">
    <location>
        <begin position="292"/>
        <end position="312"/>
    </location>
</feature>
<feature type="transmembrane region" description="Helical" evidence="1">
    <location>
        <begin position="229"/>
        <end position="249"/>
    </location>
</feature>
<sequence>MEKIHLPKELYDRLNLSEDEEIEVVALEADSFTIRKVNVTKTDRAATWFILPTIIASLIFIAFAFFLEHPHVIPLSGNESIATAVIIIANAIGMFTFIGAYYKRRQDFYRQMGKRIFWRTFATVVFSVLLILVLSTIAFFWFLGQIFYGVNFGLFTSTLIFGIFSGIINYLMIFVVDTFSINVMVNMLLMVSIGGLVSSMATNGDQYWWQRNFSLLGTQASHSSWQFNLTLIVSAALFAALVDYIFVSLRQKIGTHLRQSILQVLLTLCAISIGLVGLIPNNGGWMHVAHDVVAQLIVFFMGLSILGIRWFLPQATRNLYRMSYLIVGLIFLSYLLWHPIHYLTLTAFEILSFSLSFAWLLLLVNSLINMLWNDQKLYRVGLNPQTKVTKKKEKENNKG</sequence>
<dbReference type="RefSeq" id="WP_205871488.1">
    <property type="nucleotide sequence ID" value="NZ_CP070872.1"/>
</dbReference>
<protein>
    <submittedName>
        <fullName evidence="2">DUF998 domain-containing protein</fullName>
    </submittedName>
</protein>
<evidence type="ECO:0000313" key="2">
    <source>
        <dbReference type="EMBL" id="QSE75909.1"/>
    </source>
</evidence>